<name>A0A419EUI6_9BACT</name>
<comment type="caution">
    <text evidence="1">The sequence shown here is derived from an EMBL/GenBank/DDBJ whole genome shotgun (WGS) entry which is preliminary data.</text>
</comment>
<dbReference type="SUPFAM" id="SSF51161">
    <property type="entry name" value="Trimeric LpxA-like enzymes"/>
    <property type="match status" value="1"/>
</dbReference>
<dbReference type="Proteomes" id="UP000285961">
    <property type="component" value="Unassembled WGS sequence"/>
</dbReference>
<accession>A0A419EUI6</accession>
<evidence type="ECO:0000313" key="2">
    <source>
        <dbReference type="Proteomes" id="UP000285961"/>
    </source>
</evidence>
<evidence type="ECO:0000313" key="1">
    <source>
        <dbReference type="EMBL" id="RJP67941.1"/>
    </source>
</evidence>
<dbReference type="Gene3D" id="2.160.10.10">
    <property type="entry name" value="Hexapeptide repeat proteins"/>
    <property type="match status" value="1"/>
</dbReference>
<organism evidence="1 2">
    <name type="scientific">Candidatus Abyssobacteria bacterium SURF_17</name>
    <dbReference type="NCBI Taxonomy" id="2093361"/>
    <lineage>
        <taxon>Bacteria</taxon>
        <taxon>Pseudomonadati</taxon>
        <taxon>Candidatus Hydrogenedentota</taxon>
        <taxon>Candidatus Abyssobacteria</taxon>
    </lineage>
</organism>
<dbReference type="InterPro" id="IPR047324">
    <property type="entry name" value="LbH_gamma_CA-like"/>
</dbReference>
<gene>
    <name evidence="1" type="ORF">C4532_13745</name>
</gene>
<dbReference type="InterPro" id="IPR050484">
    <property type="entry name" value="Transf_Hexapept/Carb_Anhydrase"/>
</dbReference>
<proteinExistence type="predicted"/>
<dbReference type="EMBL" id="QZKI01000096">
    <property type="protein sequence ID" value="RJP67941.1"/>
    <property type="molecule type" value="Genomic_DNA"/>
</dbReference>
<dbReference type="PANTHER" id="PTHR13061">
    <property type="entry name" value="DYNACTIN SUBUNIT P25"/>
    <property type="match status" value="1"/>
</dbReference>
<sequence>MILTYGDRRPSIAPTAFIAAGVQIIGGVEIGDKASVLFNSVLRGDINDVRLGVCSNIQDNSTLHVADEWPCIVGDFVTVGHGVNLHGCRVEDEVVVGMGAIIMNGVVVGYQSIVGAGALIPPDTKIPPRSLVVGVPAKVVRQLPESEAAGNKYWAEKYVKVTRKYLGITP</sequence>
<reference evidence="1 2" key="1">
    <citation type="journal article" date="2017" name="ISME J.">
        <title>Energy and carbon metabolisms in a deep terrestrial subsurface fluid microbial community.</title>
        <authorList>
            <person name="Momper L."/>
            <person name="Jungbluth S.P."/>
            <person name="Lee M.D."/>
            <person name="Amend J.P."/>
        </authorList>
    </citation>
    <scope>NUCLEOTIDE SEQUENCE [LARGE SCALE GENOMIC DNA]</scope>
    <source>
        <strain evidence="1">SURF_17</strain>
    </source>
</reference>
<dbReference type="CDD" id="cd04645">
    <property type="entry name" value="LbH_gamma_CA_like"/>
    <property type="match status" value="1"/>
</dbReference>
<protein>
    <submittedName>
        <fullName evidence="1">Gamma carbonic anhydrase family protein</fullName>
    </submittedName>
</protein>
<dbReference type="InterPro" id="IPR011004">
    <property type="entry name" value="Trimer_LpxA-like_sf"/>
</dbReference>
<dbReference type="AlphaFoldDB" id="A0A419EUI6"/>
<dbReference type="PANTHER" id="PTHR13061:SF29">
    <property type="entry name" value="GAMMA CARBONIC ANHYDRASE-LIKE 1, MITOCHONDRIAL-RELATED"/>
    <property type="match status" value="1"/>
</dbReference>